<organism evidence="1 2">
    <name type="scientific">Porphyromonas gingivalis F0570</name>
    <dbReference type="NCBI Taxonomy" id="1227271"/>
    <lineage>
        <taxon>Bacteria</taxon>
        <taxon>Pseudomonadati</taxon>
        <taxon>Bacteroidota</taxon>
        <taxon>Bacteroidia</taxon>
        <taxon>Bacteroidales</taxon>
        <taxon>Porphyromonadaceae</taxon>
        <taxon>Porphyromonas</taxon>
    </lineage>
</organism>
<accession>A0A0E2LT23</accession>
<evidence type="ECO:0000313" key="2">
    <source>
        <dbReference type="Proteomes" id="UP000016630"/>
    </source>
</evidence>
<proteinExistence type="predicted"/>
<protein>
    <submittedName>
        <fullName evidence="1">Uncharacterized protein</fullName>
    </submittedName>
</protein>
<dbReference type="Proteomes" id="UP000016630">
    <property type="component" value="Unassembled WGS sequence"/>
</dbReference>
<reference evidence="1 2" key="1">
    <citation type="submission" date="2013-06" db="EMBL/GenBank/DDBJ databases">
        <authorList>
            <person name="Weinstock G."/>
            <person name="Sodergren E."/>
            <person name="Lobos E.A."/>
            <person name="Fulton L."/>
            <person name="Fulton R."/>
            <person name="Courtney L."/>
            <person name="Fronick C."/>
            <person name="O'Laughlin M."/>
            <person name="Godfrey J."/>
            <person name="Wilson R.M."/>
            <person name="Miner T."/>
            <person name="Farmer C."/>
            <person name="Delehaunty K."/>
            <person name="Cordes M."/>
            <person name="Minx P."/>
            <person name="Tomlinson C."/>
            <person name="Chen J."/>
            <person name="Wollam A."/>
            <person name="Pepin K.H."/>
            <person name="Bhonagiri V."/>
            <person name="Zhang X."/>
            <person name="Warren W."/>
            <person name="Mitreva M."/>
            <person name="Mardis E.R."/>
            <person name="Wilson R.K."/>
        </authorList>
    </citation>
    <scope>NUCLEOTIDE SEQUENCE [LARGE SCALE GENOMIC DNA]</scope>
    <source>
        <strain evidence="1 2">F0570</strain>
    </source>
</reference>
<gene>
    <name evidence="1" type="ORF">HMPREF1555_00448</name>
</gene>
<sequence length="51" mass="5834">MARILILQKHKGESLVNEKKARTSLIHKGKESSKTLILHIKIDSKAHYALR</sequence>
<dbReference type="EMBL" id="AWUW01000026">
    <property type="protein sequence ID" value="ERJ68328.1"/>
    <property type="molecule type" value="Genomic_DNA"/>
</dbReference>
<dbReference type="AlphaFoldDB" id="A0A0E2LT23"/>
<name>A0A0E2LT23_PORGN</name>
<dbReference type="HOGENOM" id="CLU_3102112_0_0_10"/>
<comment type="caution">
    <text evidence="1">The sequence shown here is derived from an EMBL/GenBank/DDBJ whole genome shotgun (WGS) entry which is preliminary data.</text>
</comment>
<evidence type="ECO:0000313" key="1">
    <source>
        <dbReference type="EMBL" id="ERJ68328.1"/>
    </source>
</evidence>